<dbReference type="InterPro" id="IPR027417">
    <property type="entry name" value="P-loop_NTPase"/>
</dbReference>
<keyword evidence="2" id="KW-0547">Nucleotide-binding</keyword>
<dbReference type="PANTHER" id="PTHR30258">
    <property type="entry name" value="TYPE II SECRETION SYSTEM PROTEIN GSPE-RELATED"/>
    <property type="match status" value="1"/>
</dbReference>
<feature type="region of interest" description="Disordered" evidence="4">
    <location>
        <begin position="1"/>
        <end position="43"/>
    </location>
</feature>
<evidence type="ECO:0000256" key="2">
    <source>
        <dbReference type="ARBA" id="ARBA00022741"/>
    </source>
</evidence>
<evidence type="ECO:0000259" key="5">
    <source>
        <dbReference type="Pfam" id="PF00437"/>
    </source>
</evidence>
<dbReference type="Gene3D" id="3.40.50.300">
    <property type="entry name" value="P-loop containing nucleotide triphosphate hydrolases"/>
    <property type="match status" value="1"/>
</dbReference>
<dbReference type="PANTHER" id="PTHR30258:SF1">
    <property type="entry name" value="PROTEIN TRANSPORT PROTEIN HOFB HOMOLOG"/>
    <property type="match status" value="1"/>
</dbReference>
<evidence type="ECO:0000313" key="7">
    <source>
        <dbReference type="Proteomes" id="UP001226867"/>
    </source>
</evidence>
<dbReference type="SUPFAM" id="SSF52540">
    <property type="entry name" value="P-loop containing nucleoside triphosphate hydrolases"/>
    <property type="match status" value="1"/>
</dbReference>
<dbReference type="Pfam" id="PF00437">
    <property type="entry name" value="T2SSE"/>
    <property type="match status" value="1"/>
</dbReference>
<keyword evidence="3" id="KW-0067">ATP-binding</keyword>
<dbReference type="Proteomes" id="UP001226867">
    <property type="component" value="Unassembled WGS sequence"/>
</dbReference>
<organism evidence="6 7">
    <name type="scientific">Variovorax ginsengisoli</name>
    <dbReference type="NCBI Taxonomy" id="363844"/>
    <lineage>
        <taxon>Bacteria</taxon>
        <taxon>Pseudomonadati</taxon>
        <taxon>Pseudomonadota</taxon>
        <taxon>Betaproteobacteria</taxon>
        <taxon>Burkholderiales</taxon>
        <taxon>Comamonadaceae</taxon>
        <taxon>Variovorax</taxon>
    </lineage>
</organism>
<sequence>MFKQLLAPSSVSLNRAEDMHSSSPRAPMRAPKRAPIARDPESTHEELDIPVVRTHFMTYGDVTAFECIFHKDAKNNSVIPKELLSSAVILQISAKELMLIHSSIDRALHQSIYGNLVSQGYHVQIATAEPAVIAAIYDVASDSTINDSNRSSNKYRESAVEWITYAVENRATDIHIETRGNNGVVRIRVDGQMEYLRIAGGGIYPASHIVGAMSTLFNNDIQTKTASDSHFDPEKFLYGIIPFNEIPNKRINLRYQSFKGHKGPKVVLRILFDEADAPTLSFEQLGYASSQIDIWHRAMQNAYGAILIAGVTNSGKSTTQQSFIELHPKLEQMAIYTAEEPIEREIRGAHQIHVQRDHTTLDEGQSKYREINSAIVRGDLDMAMIQEIRDYTTSTTFQQIVQTGHIGLSTVHANSIAGIIPRLTNPEIGMNRHTLTDPNMLTLLVYQALVPVTCPRCSISTVEAIKTIPDAARLCANFEAIGASTERMKWRFYGHDNKCEACNRRGTVGQTVVAEMFMPTVDWLMAIREGDDHKALDIFASNSDLDVNSPAMDGKTVFEHAIYKSIIGTIDPFQCSQFEIWERYLNKKSTISKLIEQPANSQ</sequence>
<evidence type="ECO:0000256" key="1">
    <source>
        <dbReference type="ARBA" id="ARBA00006611"/>
    </source>
</evidence>
<comment type="caution">
    <text evidence="6">The sequence shown here is derived from an EMBL/GenBank/DDBJ whole genome shotgun (WGS) entry which is preliminary data.</text>
</comment>
<name>A0ABT9SDX7_9BURK</name>
<reference evidence="6 7" key="1">
    <citation type="submission" date="2023-07" db="EMBL/GenBank/DDBJ databases">
        <title>Sorghum-associated microbial communities from plants grown in Nebraska, USA.</title>
        <authorList>
            <person name="Schachtman D."/>
        </authorList>
    </citation>
    <scope>NUCLEOTIDE SEQUENCE [LARGE SCALE GENOMIC DNA]</scope>
    <source>
        <strain evidence="6 7">DS1607</strain>
    </source>
</reference>
<dbReference type="Gene3D" id="3.30.450.90">
    <property type="match status" value="1"/>
</dbReference>
<dbReference type="InterPro" id="IPR001482">
    <property type="entry name" value="T2SS/T4SS_dom"/>
</dbReference>
<evidence type="ECO:0000256" key="4">
    <source>
        <dbReference type="SAM" id="MobiDB-lite"/>
    </source>
</evidence>
<accession>A0ABT9SDX7</accession>
<proteinExistence type="inferred from homology"/>
<evidence type="ECO:0000256" key="3">
    <source>
        <dbReference type="ARBA" id="ARBA00022840"/>
    </source>
</evidence>
<feature type="domain" description="Bacterial type II secretion system protein E" evidence="5">
    <location>
        <begin position="162"/>
        <end position="537"/>
    </location>
</feature>
<protein>
    <submittedName>
        <fullName evidence="6">Type II secretory ATPase GspE/PulE/Tfp pilus assembly ATPase PilB-like protein</fullName>
    </submittedName>
</protein>
<evidence type="ECO:0000313" key="6">
    <source>
        <dbReference type="EMBL" id="MDP9902405.1"/>
    </source>
</evidence>
<dbReference type="RefSeq" id="WP_307692150.1">
    <property type="nucleotide sequence ID" value="NZ_JAUSRO010000018.1"/>
</dbReference>
<dbReference type="EMBL" id="JAUSRO010000018">
    <property type="protein sequence ID" value="MDP9902405.1"/>
    <property type="molecule type" value="Genomic_DNA"/>
</dbReference>
<keyword evidence="7" id="KW-1185">Reference proteome</keyword>
<comment type="similarity">
    <text evidence="1">Belongs to the GSP E family.</text>
</comment>
<gene>
    <name evidence="6" type="ORF">J2W36_004682</name>
</gene>